<comment type="caution">
    <text evidence="11">The sequence shown here is derived from an EMBL/GenBank/DDBJ whole genome shotgun (WGS) entry which is preliminary data.</text>
</comment>
<keyword evidence="3" id="KW-0808">Transferase</keyword>
<dbReference type="PANTHER" id="PTHR30616">
    <property type="entry name" value="UNCHARACTERIZED PROTEIN YFIH"/>
    <property type="match status" value="1"/>
</dbReference>
<dbReference type="Proteomes" id="UP001195903">
    <property type="component" value="Unassembled WGS sequence"/>
</dbReference>
<keyword evidence="4" id="KW-0479">Metal-binding</keyword>
<evidence type="ECO:0000256" key="3">
    <source>
        <dbReference type="ARBA" id="ARBA00022679"/>
    </source>
</evidence>
<dbReference type="SUPFAM" id="SSF64438">
    <property type="entry name" value="CNF1/YfiH-like putative cysteine hydrolases"/>
    <property type="match status" value="1"/>
</dbReference>
<comment type="catalytic activity">
    <reaction evidence="7">
        <text>adenosine + H2O + H(+) = inosine + NH4(+)</text>
        <dbReference type="Rhea" id="RHEA:24408"/>
        <dbReference type="ChEBI" id="CHEBI:15377"/>
        <dbReference type="ChEBI" id="CHEBI:15378"/>
        <dbReference type="ChEBI" id="CHEBI:16335"/>
        <dbReference type="ChEBI" id="CHEBI:17596"/>
        <dbReference type="ChEBI" id="CHEBI:28938"/>
        <dbReference type="EC" id="3.5.4.4"/>
    </reaction>
    <physiologicalReaction direction="left-to-right" evidence="7">
        <dbReference type="Rhea" id="RHEA:24409"/>
    </physiologicalReaction>
</comment>
<proteinExistence type="inferred from homology"/>
<dbReference type="InterPro" id="IPR038371">
    <property type="entry name" value="Cu_polyphenol_OxRdtase_sf"/>
</dbReference>
<evidence type="ECO:0000256" key="10">
    <source>
        <dbReference type="RuleBase" id="RU361274"/>
    </source>
</evidence>
<organism evidence="11 12">
    <name type="scientific">Shewanella jiangmenensis</name>
    <dbReference type="NCBI Taxonomy" id="2837387"/>
    <lineage>
        <taxon>Bacteria</taxon>
        <taxon>Pseudomonadati</taxon>
        <taxon>Pseudomonadota</taxon>
        <taxon>Gammaproteobacteria</taxon>
        <taxon>Alteromonadales</taxon>
        <taxon>Shewanellaceae</taxon>
        <taxon>Shewanella</taxon>
    </lineage>
</organism>
<evidence type="ECO:0000256" key="4">
    <source>
        <dbReference type="ARBA" id="ARBA00022723"/>
    </source>
</evidence>
<dbReference type="InterPro" id="IPR011324">
    <property type="entry name" value="Cytotoxic_necrot_fac-like_cat"/>
</dbReference>
<evidence type="ECO:0000313" key="11">
    <source>
        <dbReference type="EMBL" id="MBT1444617.1"/>
    </source>
</evidence>
<dbReference type="CDD" id="cd16833">
    <property type="entry name" value="YfiH"/>
    <property type="match status" value="1"/>
</dbReference>
<evidence type="ECO:0000256" key="2">
    <source>
        <dbReference type="ARBA" id="ARBA00007353"/>
    </source>
</evidence>
<reference evidence="11 12" key="1">
    <citation type="submission" date="2021-05" db="EMBL/GenBank/DDBJ databases">
        <title>Shewanella sp. JM162201.</title>
        <authorList>
            <person name="Xu S."/>
            <person name="Li A."/>
        </authorList>
    </citation>
    <scope>NUCLEOTIDE SEQUENCE [LARGE SCALE GENOMIC DNA]</scope>
    <source>
        <strain evidence="11 12">JM162201</strain>
    </source>
</reference>
<sequence>MTICKLPGGWQVPAGVKLAFTERSGGLSAAPYHSLNLGLHVGDDSATVLQNRALLGRELLLPAEPAWLNQVHGTRVLHLETEYPSAAVSDDQNLTTAPDADASYTAAAAKVCVVMTADCLPVLFASKAGDEVAAAHAGWRGLCDGVLEATLSQFRAKPADIIAYLGPAIGPEAFEVGAEVRDAFLAKAPAADLAAFDACFAARDHLAHKYFANLFELARLRLKAAGVQLIFADESCTFSHPERFFSYRRERVTGRMASLIWRE</sequence>
<dbReference type="PANTHER" id="PTHR30616:SF2">
    <property type="entry name" value="PURINE NUCLEOSIDE PHOSPHORYLASE LACC1"/>
    <property type="match status" value="1"/>
</dbReference>
<evidence type="ECO:0000256" key="9">
    <source>
        <dbReference type="ARBA" id="ARBA00049893"/>
    </source>
</evidence>
<accession>A0ABS5V455</accession>
<comment type="catalytic activity">
    <reaction evidence="1">
        <text>inosine + phosphate = alpha-D-ribose 1-phosphate + hypoxanthine</text>
        <dbReference type="Rhea" id="RHEA:27646"/>
        <dbReference type="ChEBI" id="CHEBI:17368"/>
        <dbReference type="ChEBI" id="CHEBI:17596"/>
        <dbReference type="ChEBI" id="CHEBI:43474"/>
        <dbReference type="ChEBI" id="CHEBI:57720"/>
        <dbReference type="EC" id="2.4.2.1"/>
    </reaction>
    <physiologicalReaction direction="left-to-right" evidence="1">
        <dbReference type="Rhea" id="RHEA:27647"/>
    </physiologicalReaction>
</comment>
<protein>
    <recommendedName>
        <fullName evidence="10">Purine nucleoside phosphorylase</fullName>
    </recommendedName>
</protein>
<dbReference type="EMBL" id="JAHEPS010000002">
    <property type="protein sequence ID" value="MBT1444617.1"/>
    <property type="molecule type" value="Genomic_DNA"/>
</dbReference>
<evidence type="ECO:0000256" key="6">
    <source>
        <dbReference type="ARBA" id="ARBA00022833"/>
    </source>
</evidence>
<evidence type="ECO:0000256" key="7">
    <source>
        <dbReference type="ARBA" id="ARBA00047989"/>
    </source>
</evidence>
<dbReference type="Pfam" id="PF02578">
    <property type="entry name" value="Cu-oxidase_4"/>
    <property type="match status" value="1"/>
</dbReference>
<name>A0ABS5V455_9GAMM</name>
<evidence type="ECO:0000256" key="8">
    <source>
        <dbReference type="ARBA" id="ARBA00048968"/>
    </source>
</evidence>
<keyword evidence="5" id="KW-0378">Hydrolase</keyword>
<gene>
    <name evidence="11" type="primary">pgeF</name>
    <name evidence="11" type="ORF">KJI95_08765</name>
</gene>
<dbReference type="InterPro" id="IPR003730">
    <property type="entry name" value="Cu_polyphenol_OxRdtase"/>
</dbReference>
<dbReference type="Gene3D" id="3.60.140.10">
    <property type="entry name" value="CNF1/YfiH-like putative cysteine hydrolases"/>
    <property type="match status" value="1"/>
</dbReference>
<keyword evidence="6" id="KW-0862">Zinc</keyword>
<dbReference type="NCBIfam" id="TIGR00726">
    <property type="entry name" value="peptidoglycan editing factor PgeF"/>
    <property type="match status" value="1"/>
</dbReference>
<evidence type="ECO:0000313" key="12">
    <source>
        <dbReference type="Proteomes" id="UP001195903"/>
    </source>
</evidence>
<comment type="similarity">
    <text evidence="2 10">Belongs to the purine nucleoside phosphorylase YfiH/LACC1 family.</text>
</comment>
<keyword evidence="12" id="KW-1185">Reference proteome</keyword>
<dbReference type="RefSeq" id="WP_214506790.1">
    <property type="nucleotide sequence ID" value="NZ_JAHEPS010000002.1"/>
</dbReference>
<evidence type="ECO:0000256" key="1">
    <source>
        <dbReference type="ARBA" id="ARBA00000553"/>
    </source>
</evidence>
<evidence type="ECO:0000256" key="5">
    <source>
        <dbReference type="ARBA" id="ARBA00022801"/>
    </source>
</evidence>
<comment type="catalytic activity">
    <reaction evidence="8">
        <text>adenosine + phosphate = alpha-D-ribose 1-phosphate + adenine</text>
        <dbReference type="Rhea" id="RHEA:27642"/>
        <dbReference type="ChEBI" id="CHEBI:16335"/>
        <dbReference type="ChEBI" id="CHEBI:16708"/>
        <dbReference type="ChEBI" id="CHEBI:43474"/>
        <dbReference type="ChEBI" id="CHEBI:57720"/>
        <dbReference type="EC" id="2.4.2.1"/>
    </reaction>
    <physiologicalReaction direction="left-to-right" evidence="8">
        <dbReference type="Rhea" id="RHEA:27643"/>
    </physiologicalReaction>
</comment>
<comment type="catalytic activity">
    <reaction evidence="9">
        <text>S-methyl-5'-thioadenosine + phosphate = 5-(methylsulfanyl)-alpha-D-ribose 1-phosphate + adenine</text>
        <dbReference type="Rhea" id="RHEA:11852"/>
        <dbReference type="ChEBI" id="CHEBI:16708"/>
        <dbReference type="ChEBI" id="CHEBI:17509"/>
        <dbReference type="ChEBI" id="CHEBI:43474"/>
        <dbReference type="ChEBI" id="CHEBI:58533"/>
        <dbReference type="EC" id="2.4.2.28"/>
    </reaction>
    <physiologicalReaction direction="left-to-right" evidence="9">
        <dbReference type="Rhea" id="RHEA:11853"/>
    </physiologicalReaction>
</comment>